<dbReference type="GO" id="GO:0071108">
    <property type="term" value="P:protein K48-linked deubiquitination"/>
    <property type="evidence" value="ECO:0007669"/>
    <property type="project" value="TreeGrafter"/>
</dbReference>
<dbReference type="PANTHER" id="PTHR12931">
    <property type="entry name" value="UBIQUITIN THIOLESTERASE PROTEIN OTUB"/>
    <property type="match status" value="1"/>
</dbReference>
<dbReference type="GO" id="GO:0005634">
    <property type="term" value="C:nucleus"/>
    <property type="evidence" value="ECO:0007669"/>
    <property type="project" value="TreeGrafter"/>
</dbReference>
<protein>
    <submittedName>
        <fullName evidence="1">Uncharacterized protein</fullName>
    </submittedName>
</protein>
<proteinExistence type="predicted"/>
<dbReference type="EMBL" id="UYRU01052567">
    <property type="protein sequence ID" value="VDN11923.1"/>
    <property type="molecule type" value="Genomic_DNA"/>
</dbReference>
<reference evidence="1 2" key="1">
    <citation type="submission" date="2018-11" db="EMBL/GenBank/DDBJ databases">
        <authorList>
            <consortium name="Pathogen Informatics"/>
        </authorList>
    </citation>
    <scope>NUCLEOTIDE SEQUENCE [LARGE SCALE GENOMIC DNA]</scope>
</reference>
<evidence type="ECO:0000313" key="2">
    <source>
        <dbReference type="Proteomes" id="UP000281553"/>
    </source>
</evidence>
<dbReference type="GO" id="GO:0043130">
    <property type="term" value="F:ubiquitin binding"/>
    <property type="evidence" value="ECO:0007669"/>
    <property type="project" value="TreeGrafter"/>
</dbReference>
<accession>A0A3P7LLZ4</accession>
<organism evidence="1 2">
    <name type="scientific">Dibothriocephalus latus</name>
    <name type="common">Fish tapeworm</name>
    <name type="synonym">Diphyllobothrium latum</name>
    <dbReference type="NCBI Taxonomy" id="60516"/>
    <lineage>
        <taxon>Eukaryota</taxon>
        <taxon>Metazoa</taxon>
        <taxon>Spiralia</taxon>
        <taxon>Lophotrochozoa</taxon>
        <taxon>Platyhelminthes</taxon>
        <taxon>Cestoda</taxon>
        <taxon>Eucestoda</taxon>
        <taxon>Diphyllobothriidea</taxon>
        <taxon>Diphyllobothriidae</taxon>
        <taxon>Dibothriocephalus</taxon>
    </lineage>
</organism>
<gene>
    <name evidence="1" type="ORF">DILT_LOCUS7754</name>
</gene>
<dbReference type="InterPro" id="IPR042467">
    <property type="entry name" value="Peptidase_C65_otubain_sub2"/>
</dbReference>
<dbReference type="Gene3D" id="1.20.1300.20">
    <property type="entry name" value="Peptidase C65 Otubain, subdomain 2"/>
    <property type="match status" value="1"/>
</dbReference>
<dbReference type="PANTHER" id="PTHR12931:SF15">
    <property type="entry name" value="UBIQUITIN THIOESTERASE OTUBAIN-LIKE"/>
    <property type="match status" value="1"/>
</dbReference>
<dbReference type="OrthoDB" id="18915at2759"/>
<dbReference type="Proteomes" id="UP000281553">
    <property type="component" value="Unassembled WGS sequence"/>
</dbReference>
<evidence type="ECO:0000313" key="1">
    <source>
        <dbReference type="EMBL" id="VDN11923.1"/>
    </source>
</evidence>
<name>A0A3P7LLZ4_DIBLA</name>
<dbReference type="Pfam" id="PF10275">
    <property type="entry name" value="Peptidase_C65"/>
    <property type="match status" value="1"/>
</dbReference>
<dbReference type="InterPro" id="IPR038765">
    <property type="entry name" value="Papain-like_cys_pep_sf"/>
</dbReference>
<dbReference type="SUPFAM" id="SSF54001">
    <property type="entry name" value="Cysteine proteinases"/>
    <property type="match status" value="1"/>
</dbReference>
<dbReference type="InterPro" id="IPR019400">
    <property type="entry name" value="Peptidase_C65_otubain"/>
</dbReference>
<keyword evidence="2" id="KW-1185">Reference proteome</keyword>
<dbReference type="GO" id="GO:0004843">
    <property type="term" value="F:cysteine-type deubiquitinase activity"/>
    <property type="evidence" value="ECO:0007669"/>
    <property type="project" value="TreeGrafter"/>
</dbReference>
<dbReference type="AlphaFoldDB" id="A0A3P7LLZ4"/>
<sequence length="130" mass="14882">MPVSIVFVRSVVLPELLATARLLAGLESDPQGTTGWMRERSSAVFTEMVEQFMSGKSNLADLEELFNNQSYSDYYVVFLRLLVSAYIQRNADFYANFIAEDKTVRQFCETVSYSFIEDFFLALTAFRTSH</sequence>